<evidence type="ECO:0000259" key="1">
    <source>
        <dbReference type="Pfam" id="PF03551"/>
    </source>
</evidence>
<dbReference type="EMBL" id="MGJI01000021">
    <property type="protein sequence ID" value="OGN04417.1"/>
    <property type="molecule type" value="Genomic_DNA"/>
</dbReference>
<protein>
    <recommendedName>
        <fullName evidence="1">Transcription regulator PadR N-terminal domain-containing protein</fullName>
    </recommendedName>
</protein>
<dbReference type="PANTHER" id="PTHR33169:SF13">
    <property type="entry name" value="PADR-FAMILY TRANSCRIPTIONAL REGULATOR"/>
    <property type="match status" value="1"/>
</dbReference>
<dbReference type="PANTHER" id="PTHR33169">
    <property type="entry name" value="PADR-FAMILY TRANSCRIPTIONAL REGULATOR"/>
    <property type="match status" value="1"/>
</dbReference>
<dbReference type="Pfam" id="PF03551">
    <property type="entry name" value="PadR"/>
    <property type="match status" value="1"/>
</dbReference>
<organism evidence="2 3">
    <name type="scientific">Candidatus Yanofskybacteria bacterium RIFCSPHIGHO2_01_FULL_44_17</name>
    <dbReference type="NCBI Taxonomy" id="1802668"/>
    <lineage>
        <taxon>Bacteria</taxon>
        <taxon>Candidatus Yanofskyibacteriota</taxon>
    </lineage>
</organism>
<proteinExistence type="predicted"/>
<feature type="domain" description="Transcription regulator PadR N-terminal" evidence="1">
    <location>
        <begin position="15"/>
        <end position="89"/>
    </location>
</feature>
<accession>A0A1F8EU66</accession>
<dbReference type="STRING" id="1802668.A2831_00940"/>
<evidence type="ECO:0000313" key="2">
    <source>
        <dbReference type="EMBL" id="OGN04417.1"/>
    </source>
</evidence>
<dbReference type="InterPro" id="IPR005149">
    <property type="entry name" value="Tscrpt_reg_PadR_N"/>
</dbReference>
<dbReference type="SUPFAM" id="SSF46785">
    <property type="entry name" value="Winged helix' DNA-binding domain"/>
    <property type="match status" value="1"/>
</dbReference>
<name>A0A1F8EU66_9BACT</name>
<reference evidence="2 3" key="1">
    <citation type="journal article" date="2016" name="Nat. Commun.">
        <title>Thousands of microbial genomes shed light on interconnected biogeochemical processes in an aquifer system.</title>
        <authorList>
            <person name="Anantharaman K."/>
            <person name="Brown C.T."/>
            <person name="Hug L.A."/>
            <person name="Sharon I."/>
            <person name="Castelle C.J."/>
            <person name="Probst A.J."/>
            <person name="Thomas B.C."/>
            <person name="Singh A."/>
            <person name="Wilkins M.J."/>
            <person name="Karaoz U."/>
            <person name="Brodie E.L."/>
            <person name="Williams K.H."/>
            <person name="Hubbard S.S."/>
            <person name="Banfield J.F."/>
        </authorList>
    </citation>
    <scope>NUCLEOTIDE SEQUENCE [LARGE SCALE GENOMIC DNA]</scope>
</reference>
<dbReference type="Gene3D" id="1.10.10.10">
    <property type="entry name" value="Winged helix-like DNA-binding domain superfamily/Winged helix DNA-binding domain"/>
    <property type="match status" value="1"/>
</dbReference>
<dbReference type="InterPro" id="IPR052509">
    <property type="entry name" value="Metal_resp_DNA-bind_regulator"/>
</dbReference>
<dbReference type="AlphaFoldDB" id="A0A1F8EU66"/>
<gene>
    <name evidence="2" type="ORF">A2831_00940</name>
</gene>
<dbReference type="InterPro" id="IPR036388">
    <property type="entry name" value="WH-like_DNA-bd_sf"/>
</dbReference>
<comment type="caution">
    <text evidence="2">The sequence shown here is derived from an EMBL/GenBank/DDBJ whole genome shotgun (WGS) entry which is preliminary data.</text>
</comment>
<dbReference type="InterPro" id="IPR036390">
    <property type="entry name" value="WH_DNA-bd_sf"/>
</dbReference>
<dbReference type="Proteomes" id="UP000177507">
    <property type="component" value="Unassembled WGS sequence"/>
</dbReference>
<evidence type="ECO:0000313" key="3">
    <source>
        <dbReference type="Proteomes" id="UP000177507"/>
    </source>
</evidence>
<sequence length="110" mass="12228">MNNDHTPLTPAVFHILLALSSEERHGYDIMKQVAKDSNNSVTMGPGTLYGSIKRMIDSGLITEVGTKLGENNKERIYYRLTAKGRKQLGAEINRYSAVVKMVKKSAPQFS</sequence>